<evidence type="ECO:0000256" key="3">
    <source>
        <dbReference type="SAM" id="SignalP"/>
    </source>
</evidence>
<feature type="signal peptide" evidence="3">
    <location>
        <begin position="1"/>
        <end position="27"/>
    </location>
</feature>
<feature type="transmembrane region" description="Helical" evidence="2">
    <location>
        <begin position="667"/>
        <end position="687"/>
    </location>
</feature>
<keyword evidence="2" id="KW-0812">Transmembrane</keyword>
<feature type="region of interest" description="Disordered" evidence="1">
    <location>
        <begin position="634"/>
        <end position="660"/>
    </location>
</feature>
<evidence type="ECO:0000313" key="4">
    <source>
        <dbReference type="EMBL" id="OGK67049.1"/>
    </source>
</evidence>
<name>A0A1F7KGR5_9BACT</name>
<reference evidence="4 5" key="1">
    <citation type="journal article" date="2016" name="Nat. Commun.">
        <title>Thousands of microbial genomes shed light on interconnected biogeochemical processes in an aquifer system.</title>
        <authorList>
            <person name="Anantharaman K."/>
            <person name="Brown C.T."/>
            <person name="Hug L.A."/>
            <person name="Sharon I."/>
            <person name="Castelle C.J."/>
            <person name="Probst A.J."/>
            <person name="Thomas B.C."/>
            <person name="Singh A."/>
            <person name="Wilkins M.J."/>
            <person name="Karaoz U."/>
            <person name="Brodie E.L."/>
            <person name="Williams K.H."/>
            <person name="Hubbard S.S."/>
            <person name="Banfield J.F."/>
        </authorList>
    </citation>
    <scope>NUCLEOTIDE SEQUENCE [LARGE SCALE GENOMIC DNA]</scope>
</reference>
<keyword evidence="2" id="KW-1133">Transmembrane helix</keyword>
<protein>
    <submittedName>
        <fullName evidence="4">Uncharacterized protein</fullName>
    </submittedName>
</protein>
<feature type="chain" id="PRO_5009529522" evidence="3">
    <location>
        <begin position="28"/>
        <end position="698"/>
    </location>
</feature>
<evidence type="ECO:0000256" key="2">
    <source>
        <dbReference type="SAM" id="Phobius"/>
    </source>
</evidence>
<keyword evidence="2" id="KW-0472">Membrane</keyword>
<comment type="caution">
    <text evidence="4">The sequence shown here is derived from an EMBL/GenBank/DDBJ whole genome shotgun (WGS) entry which is preliminary data.</text>
</comment>
<dbReference type="EMBL" id="MGBG01000002">
    <property type="protein sequence ID" value="OGK67049.1"/>
    <property type="molecule type" value="Genomic_DNA"/>
</dbReference>
<keyword evidence="3" id="KW-0732">Signal</keyword>
<organism evidence="4 5">
    <name type="scientific">Candidatus Roizmanbacteria bacterium RIFOXYA1_FULL_41_12</name>
    <dbReference type="NCBI Taxonomy" id="1802082"/>
    <lineage>
        <taxon>Bacteria</taxon>
        <taxon>Candidatus Roizmaniibacteriota</taxon>
    </lineage>
</organism>
<evidence type="ECO:0000313" key="5">
    <source>
        <dbReference type="Proteomes" id="UP000178450"/>
    </source>
</evidence>
<evidence type="ECO:0000256" key="1">
    <source>
        <dbReference type="SAM" id="MobiDB-lite"/>
    </source>
</evidence>
<dbReference type="AlphaFoldDB" id="A0A1F7KGR5"/>
<accession>A0A1F7KGR5</accession>
<proteinExistence type="predicted"/>
<dbReference type="Proteomes" id="UP000178450">
    <property type="component" value="Unassembled WGS sequence"/>
</dbReference>
<feature type="compositionally biased region" description="Polar residues" evidence="1">
    <location>
        <begin position="642"/>
        <end position="660"/>
    </location>
</feature>
<gene>
    <name evidence="4" type="ORF">A2209_03280</name>
</gene>
<sequence>MKRLIKALFFLWFFVFLFLSARQPAKAQVSQNIILSCLNAVSVKPDPQTVEGVSYHHLINLKNKELGIFVPNQSVYIIRSFAKVFCNPNDNDPECIKDSQNRISPCIQEDVGANICNQNCPWGNHVCKPNNAGDGKTVCCMPLYTKQGPYFECAKDRAGAVVCPESVLAQQGQNNGIHISENGHIETGGESAFIIISNNKDNLKADAEGNISIDLSQDYTRTSLDRGFYGMQIVADQAITDNDAFRNTLKLALFTQTEVVEPSAVNCTTIFWDPYGKVIDSLRLEPVFDLPILLKNLDINGQVVNTTVANNPAFKNPELTDLAGNFNFAVSPGTYFLEPLTTNFTFPIDSAILSQALSILQSFDPEQEYIQRDKVYNNLTEPIVESAGYSERRDIIIQPKDPLYPGSAPSIVYAENLRHEDNQLVRGRASHPKSLIKVYLGSNLVGQTEADIKGGFSLIIPQSVIDNNPGSFQIFAEKVPIPGTVSQSRTPKTGLFSWLVSRVLAQQSNTSGPYPLSLVPVRISGFVFDSTIQVQPNAIVQLSIPSLGNVNYSQTRADEDGYINIDSTNLPPFNFVITVRNPSEPGQSYQLTIDDFKKTNTVYLKETGANLYNAQVAAVKPDKQTTDRIVKETPRRVPAHSLSLNQPTPSPIQTTEETPPRSNNNNAFLFVFAFLLVVVLLVGFIIVKRNKSDKQIYY</sequence>